<proteinExistence type="predicted"/>
<comment type="caution">
    <text evidence="1">The sequence shown here is derived from an EMBL/GenBank/DDBJ whole genome shotgun (WGS) entry which is preliminary data.</text>
</comment>
<name>A0A9P6DKK6_9AGAM</name>
<accession>A0A9P6DKK6</accession>
<reference evidence="1" key="1">
    <citation type="journal article" date="2020" name="Nat. Commun.">
        <title>Large-scale genome sequencing of mycorrhizal fungi provides insights into the early evolution of symbiotic traits.</title>
        <authorList>
            <person name="Miyauchi S."/>
            <person name="Kiss E."/>
            <person name="Kuo A."/>
            <person name="Drula E."/>
            <person name="Kohler A."/>
            <person name="Sanchez-Garcia M."/>
            <person name="Morin E."/>
            <person name="Andreopoulos B."/>
            <person name="Barry K.W."/>
            <person name="Bonito G."/>
            <person name="Buee M."/>
            <person name="Carver A."/>
            <person name="Chen C."/>
            <person name="Cichocki N."/>
            <person name="Clum A."/>
            <person name="Culley D."/>
            <person name="Crous P.W."/>
            <person name="Fauchery L."/>
            <person name="Girlanda M."/>
            <person name="Hayes R.D."/>
            <person name="Keri Z."/>
            <person name="LaButti K."/>
            <person name="Lipzen A."/>
            <person name="Lombard V."/>
            <person name="Magnuson J."/>
            <person name="Maillard F."/>
            <person name="Murat C."/>
            <person name="Nolan M."/>
            <person name="Ohm R.A."/>
            <person name="Pangilinan J."/>
            <person name="Pereira M.F."/>
            <person name="Perotto S."/>
            <person name="Peter M."/>
            <person name="Pfister S."/>
            <person name="Riley R."/>
            <person name="Sitrit Y."/>
            <person name="Stielow J.B."/>
            <person name="Szollosi G."/>
            <person name="Zifcakova L."/>
            <person name="Stursova M."/>
            <person name="Spatafora J.W."/>
            <person name="Tedersoo L."/>
            <person name="Vaario L.M."/>
            <person name="Yamada A."/>
            <person name="Yan M."/>
            <person name="Wang P."/>
            <person name="Xu J."/>
            <person name="Bruns T."/>
            <person name="Baldrian P."/>
            <person name="Vilgalys R."/>
            <person name="Dunand C."/>
            <person name="Henrissat B."/>
            <person name="Grigoriev I.V."/>
            <person name="Hibbett D."/>
            <person name="Nagy L.G."/>
            <person name="Martin F.M."/>
        </authorList>
    </citation>
    <scope>NUCLEOTIDE SEQUENCE</scope>
    <source>
        <strain evidence="1">UP504</strain>
    </source>
</reference>
<gene>
    <name evidence="1" type="ORF">BS47DRAFT_1400625</name>
</gene>
<evidence type="ECO:0000313" key="1">
    <source>
        <dbReference type="EMBL" id="KAF9505207.1"/>
    </source>
</evidence>
<dbReference type="EMBL" id="MU129167">
    <property type="protein sequence ID" value="KAF9505207.1"/>
    <property type="molecule type" value="Genomic_DNA"/>
</dbReference>
<dbReference type="AlphaFoldDB" id="A0A9P6DKK6"/>
<evidence type="ECO:0000313" key="2">
    <source>
        <dbReference type="Proteomes" id="UP000886523"/>
    </source>
</evidence>
<organism evidence="1 2">
    <name type="scientific">Hydnum rufescens UP504</name>
    <dbReference type="NCBI Taxonomy" id="1448309"/>
    <lineage>
        <taxon>Eukaryota</taxon>
        <taxon>Fungi</taxon>
        <taxon>Dikarya</taxon>
        <taxon>Basidiomycota</taxon>
        <taxon>Agaricomycotina</taxon>
        <taxon>Agaricomycetes</taxon>
        <taxon>Cantharellales</taxon>
        <taxon>Hydnaceae</taxon>
        <taxon>Hydnum</taxon>
    </lineage>
</organism>
<sequence>MSPFSSAFQAHQEAMGLRTTTSDQKPSRMGIFLDRLSPLDPHSCLPSKYNSVVTPNPPRGLLQMPASSATRMEVLFELRDEACYLGMTILEKLCEEEISRRQAGCSARPRHASAASEDVSVLSTGGSLV</sequence>
<keyword evidence="2" id="KW-1185">Reference proteome</keyword>
<dbReference type="OrthoDB" id="3363734at2759"/>
<dbReference type="Proteomes" id="UP000886523">
    <property type="component" value="Unassembled WGS sequence"/>
</dbReference>
<protein>
    <submittedName>
        <fullName evidence="1">Uncharacterized protein</fullName>
    </submittedName>
</protein>